<organism evidence="2 3">
    <name type="scientific">Bradyrhizobium zhanjiangense</name>
    <dbReference type="NCBI Taxonomy" id="1325107"/>
    <lineage>
        <taxon>Bacteria</taxon>
        <taxon>Pseudomonadati</taxon>
        <taxon>Pseudomonadota</taxon>
        <taxon>Alphaproteobacteria</taxon>
        <taxon>Hyphomicrobiales</taxon>
        <taxon>Nitrobacteraceae</taxon>
        <taxon>Bradyrhizobium</taxon>
    </lineage>
</organism>
<sequence length="64" mass="7241">MEGPARRNSGKLSSNQPVFRFPCKRRRTKAFSSEVGTGSRQENASKQESRAPFRFHRNGKGSRS</sequence>
<dbReference type="AlphaFoldDB" id="A0A4Q0QSQ6"/>
<protein>
    <submittedName>
        <fullName evidence="2">Uncharacterized protein</fullName>
    </submittedName>
</protein>
<dbReference type="Proteomes" id="UP000290174">
    <property type="component" value="Unassembled WGS sequence"/>
</dbReference>
<feature type="compositionally biased region" description="Polar residues" evidence="1">
    <location>
        <begin position="30"/>
        <end position="42"/>
    </location>
</feature>
<evidence type="ECO:0000313" key="3">
    <source>
        <dbReference type="Proteomes" id="UP000290174"/>
    </source>
</evidence>
<name>A0A4Q0QSQ6_9BRAD</name>
<proteinExistence type="predicted"/>
<feature type="region of interest" description="Disordered" evidence="1">
    <location>
        <begin position="1"/>
        <end position="64"/>
    </location>
</feature>
<accession>A0A4Q0QSQ6</accession>
<comment type="caution">
    <text evidence="2">The sequence shown here is derived from an EMBL/GenBank/DDBJ whole genome shotgun (WGS) entry which is preliminary data.</text>
</comment>
<evidence type="ECO:0000256" key="1">
    <source>
        <dbReference type="SAM" id="MobiDB-lite"/>
    </source>
</evidence>
<gene>
    <name evidence="2" type="ORF">EAS61_10565</name>
</gene>
<reference evidence="2 3" key="1">
    <citation type="submission" date="2018-11" db="EMBL/GenBank/DDBJ databases">
        <title>Bradyrhizobium sp. nov., isolated from effective nodules of peanut in China.</title>
        <authorList>
            <person name="Li Y."/>
        </authorList>
    </citation>
    <scope>NUCLEOTIDE SEQUENCE [LARGE SCALE GENOMIC DNA]</scope>
    <source>
        <strain evidence="2 3">CCBAU 51770</strain>
    </source>
</reference>
<feature type="compositionally biased region" description="Basic residues" evidence="1">
    <location>
        <begin position="53"/>
        <end position="64"/>
    </location>
</feature>
<dbReference type="EMBL" id="RKMK01000007">
    <property type="protein sequence ID" value="RXH00100.1"/>
    <property type="molecule type" value="Genomic_DNA"/>
</dbReference>
<evidence type="ECO:0000313" key="2">
    <source>
        <dbReference type="EMBL" id="RXH00100.1"/>
    </source>
</evidence>